<keyword evidence="2" id="KW-1185">Reference proteome</keyword>
<evidence type="ECO:0000313" key="2">
    <source>
        <dbReference type="Proteomes" id="UP001209878"/>
    </source>
</evidence>
<organism evidence="1 2">
    <name type="scientific">Ridgeia piscesae</name>
    <name type="common">Tubeworm</name>
    <dbReference type="NCBI Taxonomy" id="27915"/>
    <lineage>
        <taxon>Eukaryota</taxon>
        <taxon>Metazoa</taxon>
        <taxon>Spiralia</taxon>
        <taxon>Lophotrochozoa</taxon>
        <taxon>Annelida</taxon>
        <taxon>Polychaeta</taxon>
        <taxon>Sedentaria</taxon>
        <taxon>Canalipalpata</taxon>
        <taxon>Sabellida</taxon>
        <taxon>Siboglinidae</taxon>
        <taxon>Ridgeia</taxon>
    </lineage>
</organism>
<reference evidence="1" key="1">
    <citation type="journal article" date="2023" name="Mol. Biol. Evol.">
        <title>Third-Generation Sequencing Reveals the Adaptive Role of the Epigenome in Three Deep-Sea Polychaetes.</title>
        <authorList>
            <person name="Perez M."/>
            <person name="Aroh O."/>
            <person name="Sun Y."/>
            <person name="Lan Y."/>
            <person name="Juniper S.K."/>
            <person name="Young C.R."/>
            <person name="Angers B."/>
            <person name="Qian P.Y."/>
        </authorList>
    </citation>
    <scope>NUCLEOTIDE SEQUENCE</scope>
    <source>
        <strain evidence="1">R07B-5</strain>
    </source>
</reference>
<dbReference type="Proteomes" id="UP001209878">
    <property type="component" value="Unassembled WGS sequence"/>
</dbReference>
<comment type="caution">
    <text evidence="1">The sequence shown here is derived from an EMBL/GenBank/DDBJ whole genome shotgun (WGS) entry which is preliminary data.</text>
</comment>
<name>A0AAD9KPN2_RIDPI</name>
<accession>A0AAD9KPN2</accession>
<protein>
    <submittedName>
        <fullName evidence="1">Uncharacterized protein</fullName>
    </submittedName>
</protein>
<proteinExistence type="predicted"/>
<dbReference type="EMBL" id="JAODUO010000750">
    <property type="protein sequence ID" value="KAK2175100.1"/>
    <property type="molecule type" value="Genomic_DNA"/>
</dbReference>
<gene>
    <name evidence="1" type="ORF">NP493_750g00023</name>
</gene>
<dbReference type="AlphaFoldDB" id="A0AAD9KPN2"/>
<sequence>MAAFSRFSCSRRVRVLWRASLKYCISSIFDLTSVVRLSTCDVFLLAKVSACLSLARSFSYPWSSSSLRAIRSFSTLMRPVTSSHPCSLAHTNFSLSSLGMWAIERSPSIESNSRALATPRSSVRNYKQQT</sequence>
<evidence type="ECO:0000313" key="1">
    <source>
        <dbReference type="EMBL" id="KAK2175100.1"/>
    </source>
</evidence>